<reference evidence="1" key="1">
    <citation type="journal article" date="2020" name="mSystems">
        <title>Genome- and Community-Level Interaction Insights into Carbon Utilization and Element Cycling Functions of Hydrothermarchaeota in Hydrothermal Sediment.</title>
        <authorList>
            <person name="Zhou Z."/>
            <person name="Liu Y."/>
            <person name="Xu W."/>
            <person name="Pan J."/>
            <person name="Luo Z.H."/>
            <person name="Li M."/>
        </authorList>
    </citation>
    <scope>NUCLEOTIDE SEQUENCE [LARGE SCALE GENOMIC DNA]</scope>
    <source>
        <strain evidence="1">SpSt-301</strain>
    </source>
</reference>
<name>A0A7C1JNI9_9THEO</name>
<dbReference type="AlphaFoldDB" id="A0A7C1JNI9"/>
<evidence type="ECO:0000313" key="1">
    <source>
        <dbReference type="EMBL" id="HDW51557.1"/>
    </source>
</evidence>
<comment type="caution">
    <text evidence="1">The sequence shown here is derived from an EMBL/GenBank/DDBJ whole genome shotgun (WGS) entry which is preliminary data.</text>
</comment>
<dbReference type="SUPFAM" id="SSF143100">
    <property type="entry name" value="TTHA1013/TTHA0281-like"/>
    <property type="match status" value="1"/>
</dbReference>
<gene>
    <name evidence="1" type="ORF">ENQ35_02285</name>
</gene>
<proteinExistence type="predicted"/>
<sequence>MRYKLPVTITFLGEDGFMAHCEPVRATALGDTVEEAMANLREAIAEMVREFGEAKVFEDVNPASDVQVLEFAV</sequence>
<protein>
    <submittedName>
        <fullName evidence="1">Type II toxin-antitoxin system HicB family antitoxin</fullName>
    </submittedName>
</protein>
<dbReference type="EMBL" id="DSMV01000140">
    <property type="protein sequence ID" value="HDW51557.1"/>
    <property type="molecule type" value="Genomic_DNA"/>
</dbReference>
<organism evidence="1">
    <name type="scientific">Ammonifex degensii</name>
    <dbReference type="NCBI Taxonomy" id="42838"/>
    <lineage>
        <taxon>Bacteria</taxon>
        <taxon>Bacillati</taxon>
        <taxon>Bacillota</taxon>
        <taxon>Clostridia</taxon>
        <taxon>Thermoanaerobacterales</taxon>
        <taxon>Thermoanaerobacteraceae</taxon>
        <taxon>Ammonifex</taxon>
    </lineage>
</organism>
<dbReference type="Gene3D" id="3.30.160.250">
    <property type="match status" value="1"/>
</dbReference>
<dbReference type="InterPro" id="IPR035069">
    <property type="entry name" value="TTHA1013/TTHA0281-like"/>
</dbReference>
<accession>A0A7C1JNI9</accession>